<feature type="compositionally biased region" description="Low complexity" evidence="1">
    <location>
        <begin position="125"/>
        <end position="139"/>
    </location>
</feature>
<reference evidence="3 4" key="1">
    <citation type="journal article" date="2017" name="PLoS Biol.">
        <title>The sea cucumber genome provides insights into morphological evolution and visceral regeneration.</title>
        <authorList>
            <person name="Zhang X."/>
            <person name="Sun L."/>
            <person name="Yuan J."/>
            <person name="Sun Y."/>
            <person name="Gao Y."/>
            <person name="Zhang L."/>
            <person name="Li S."/>
            <person name="Dai H."/>
            <person name="Hamel J.F."/>
            <person name="Liu C."/>
            <person name="Yu Y."/>
            <person name="Liu S."/>
            <person name="Lin W."/>
            <person name="Guo K."/>
            <person name="Jin S."/>
            <person name="Xu P."/>
            <person name="Storey K.B."/>
            <person name="Huan P."/>
            <person name="Zhang T."/>
            <person name="Zhou Y."/>
            <person name="Zhang J."/>
            <person name="Lin C."/>
            <person name="Li X."/>
            <person name="Xing L."/>
            <person name="Huo D."/>
            <person name="Sun M."/>
            <person name="Wang L."/>
            <person name="Mercier A."/>
            <person name="Li F."/>
            <person name="Yang H."/>
            <person name="Xiang J."/>
        </authorList>
    </citation>
    <scope>NUCLEOTIDE SEQUENCE [LARGE SCALE GENOMIC DNA]</scope>
    <source>
        <strain evidence="3">Shaxun</strain>
        <tissue evidence="3">Muscle</tissue>
    </source>
</reference>
<dbReference type="PANTHER" id="PTHR24401:SF29">
    <property type="entry name" value="SI:CH211-243P7.3-RELATED"/>
    <property type="match status" value="1"/>
</dbReference>
<evidence type="ECO:0000256" key="1">
    <source>
        <dbReference type="SAM" id="MobiDB-lite"/>
    </source>
</evidence>
<sequence length="369" mass="42377">MFPEMRKAIKARRDKRPQPKLSTTEGDILVGFGPYSNLSRQALFLSTEKEHESYVKGMLRHPVTYPGGKLDMLKKYLIKMQAEQTAEDEAMIRVAEKVEKSYIMERDSQPNKGSSTVVSPPTLLSESSEVPSCSSTTQSAQHHLPLPSTVSVSPYQEWDPSKTPKQSTITEMYLTRAGLYRTVRRVLDVDGWYYMGTEYLECKFCKRKFAGWSNLVLDQLDRGRRSFFPAILTYRYSCDMKVVRLLRERTLGNSSTKVQKQILEQHSEVYLQRVLQFLQAREPFHTKAEKGMLKITAPAKNIPFMQPVPAAPWFLAVFVRDVMTRLDEVKAKITSTYGTVLKLDSTKKITKKLAGKSCRHCILVHKYWK</sequence>
<dbReference type="STRING" id="307972.A0A2G8KVD4"/>
<proteinExistence type="predicted"/>
<keyword evidence="4" id="KW-1185">Reference proteome</keyword>
<comment type="caution">
    <text evidence="3">The sequence shown here is derived from an EMBL/GenBank/DDBJ whole genome shotgun (WGS) entry which is preliminary data.</text>
</comment>
<protein>
    <recommendedName>
        <fullName evidence="2">DUF6729 domain-containing protein</fullName>
    </recommendedName>
</protein>
<dbReference type="Pfam" id="PF20499">
    <property type="entry name" value="DUF6729"/>
    <property type="match status" value="1"/>
</dbReference>
<dbReference type="Proteomes" id="UP000230750">
    <property type="component" value="Unassembled WGS sequence"/>
</dbReference>
<evidence type="ECO:0000313" key="3">
    <source>
        <dbReference type="EMBL" id="PIK51976.1"/>
    </source>
</evidence>
<evidence type="ECO:0000259" key="2">
    <source>
        <dbReference type="Pfam" id="PF20499"/>
    </source>
</evidence>
<dbReference type="OrthoDB" id="8942218at2759"/>
<name>A0A2G8KVD4_STIJA</name>
<feature type="domain" description="DUF6729" evidence="2">
    <location>
        <begin position="154"/>
        <end position="323"/>
    </location>
</feature>
<dbReference type="InterPro" id="IPR046616">
    <property type="entry name" value="DUF6729"/>
</dbReference>
<organism evidence="3 4">
    <name type="scientific">Stichopus japonicus</name>
    <name type="common">Sea cucumber</name>
    <dbReference type="NCBI Taxonomy" id="307972"/>
    <lineage>
        <taxon>Eukaryota</taxon>
        <taxon>Metazoa</taxon>
        <taxon>Echinodermata</taxon>
        <taxon>Eleutherozoa</taxon>
        <taxon>Echinozoa</taxon>
        <taxon>Holothuroidea</taxon>
        <taxon>Aspidochirotacea</taxon>
        <taxon>Aspidochirotida</taxon>
        <taxon>Stichopodidae</taxon>
        <taxon>Apostichopus</taxon>
    </lineage>
</organism>
<feature type="compositionally biased region" description="Polar residues" evidence="1">
    <location>
        <begin position="110"/>
        <end position="124"/>
    </location>
</feature>
<feature type="region of interest" description="Disordered" evidence="1">
    <location>
        <begin position="7"/>
        <end position="26"/>
    </location>
</feature>
<evidence type="ECO:0000313" key="4">
    <source>
        <dbReference type="Proteomes" id="UP000230750"/>
    </source>
</evidence>
<dbReference type="AlphaFoldDB" id="A0A2G8KVD4"/>
<accession>A0A2G8KVD4</accession>
<gene>
    <name evidence="3" type="ORF">BSL78_11124</name>
</gene>
<feature type="region of interest" description="Disordered" evidence="1">
    <location>
        <begin position="104"/>
        <end position="146"/>
    </location>
</feature>
<dbReference type="PANTHER" id="PTHR24401">
    <property type="entry name" value="SI:CH211-243P7.3-RELATED"/>
    <property type="match status" value="1"/>
</dbReference>
<dbReference type="EMBL" id="MRZV01000348">
    <property type="protein sequence ID" value="PIK51976.1"/>
    <property type="molecule type" value="Genomic_DNA"/>
</dbReference>